<evidence type="ECO:0000313" key="8">
    <source>
        <dbReference type="Proteomes" id="UP000260351"/>
    </source>
</evidence>
<dbReference type="Gene3D" id="3.30.450.90">
    <property type="match status" value="1"/>
</dbReference>
<dbReference type="FunFam" id="3.40.50.300:FF:000398">
    <property type="entry name" value="Type IV pilus assembly ATPase PilB"/>
    <property type="match status" value="1"/>
</dbReference>
<proteinExistence type="inferred from homology"/>
<name>A0A3E1K829_9GAMM</name>
<comment type="subcellular location">
    <subcellularLocation>
        <location evidence="1">Cytoplasm</location>
    </subcellularLocation>
</comment>
<dbReference type="OrthoDB" id="9804785at2"/>
<evidence type="ECO:0000256" key="4">
    <source>
        <dbReference type="ARBA" id="ARBA00022741"/>
    </source>
</evidence>
<dbReference type="SUPFAM" id="SSF160246">
    <property type="entry name" value="EspE N-terminal domain-like"/>
    <property type="match status" value="1"/>
</dbReference>
<dbReference type="PANTHER" id="PTHR30258:SF1">
    <property type="entry name" value="PROTEIN TRANSPORT PROTEIN HOFB HOMOLOG"/>
    <property type="match status" value="1"/>
</dbReference>
<sequence length="573" mass="62208">MPAQPATVMRLPSLGRKLVDAGLVTEEKALEIANKANEKGRTFTSHIVREKAVDALGFAHVAAEDFGMPLVDLSAVNLKHAPIDSVSEELLRKHLILPILKRGKRLFVVAADPGNKAGIDELSFSSGLAVEAIIAPYNAIEPALDRALAGSAQAFNDLTEDEDDLDNLKFDTGEEKEESSDAAAGADDAPVVRFVNKVLVDAIRKGASDIHFEPYEEEYRVRFRIDGVLVTQVRPPKRMAPRLSARLKVMSNLDIAERRIPQDGRIKLNVSKGQAYDFRVSTCPTLWGEKIVLRILDSSGAFLGPEKLGFEEKQKDDYLAAISKPYGMVLVTGPTGSGKTVTLYTALGILNDEGRNISTVEDPVEIRMKGVNQVQQNTKQGLTFAAALRSFLRQDPDIIMVGEIRDLETAEIAIKAAQTGHLVLSTLHTNDAPASVARLANMGVPTYNIVSTVHLVLAQRLARTLHSCKKPEDVPDDALLKIGFTEEEVAEGIKVYQAGGCDQCTGGYKGRSGVFQVMPISEDMEQIILEGGGALQLEKQAATEGIVDLRRAALNKVKGGRISLAEMNRVTKD</sequence>
<comment type="caution">
    <text evidence="7">The sequence shown here is derived from an EMBL/GenBank/DDBJ whole genome shotgun (WGS) entry which is preliminary data.</text>
</comment>
<evidence type="ECO:0000259" key="6">
    <source>
        <dbReference type="PROSITE" id="PS00662"/>
    </source>
</evidence>
<feature type="domain" description="Bacterial type II secretion system protein E" evidence="6">
    <location>
        <begin position="392"/>
        <end position="406"/>
    </location>
</feature>
<dbReference type="CDD" id="cd01129">
    <property type="entry name" value="PulE-GspE-like"/>
    <property type="match status" value="1"/>
</dbReference>
<dbReference type="GO" id="GO:0005737">
    <property type="term" value="C:cytoplasm"/>
    <property type="evidence" value="ECO:0007669"/>
    <property type="project" value="UniProtKB-SubCell"/>
</dbReference>
<dbReference type="InterPro" id="IPR007831">
    <property type="entry name" value="T2SS_GspE_N"/>
</dbReference>
<dbReference type="EMBL" id="QUZK01000038">
    <property type="protein sequence ID" value="RFF30113.1"/>
    <property type="molecule type" value="Genomic_DNA"/>
</dbReference>
<dbReference type="GO" id="GO:0005886">
    <property type="term" value="C:plasma membrane"/>
    <property type="evidence" value="ECO:0007669"/>
    <property type="project" value="TreeGrafter"/>
</dbReference>
<dbReference type="GO" id="GO:0016887">
    <property type="term" value="F:ATP hydrolysis activity"/>
    <property type="evidence" value="ECO:0007669"/>
    <property type="project" value="InterPro"/>
</dbReference>
<dbReference type="NCBIfam" id="TIGR02538">
    <property type="entry name" value="type_IV_pilB"/>
    <property type="match status" value="1"/>
</dbReference>
<dbReference type="PROSITE" id="PS00662">
    <property type="entry name" value="T2SP_E"/>
    <property type="match status" value="1"/>
</dbReference>
<dbReference type="GO" id="GO:0005524">
    <property type="term" value="F:ATP binding"/>
    <property type="evidence" value="ECO:0007669"/>
    <property type="project" value="UniProtKB-KW"/>
</dbReference>
<evidence type="ECO:0000256" key="3">
    <source>
        <dbReference type="ARBA" id="ARBA00022490"/>
    </source>
</evidence>
<evidence type="ECO:0000256" key="5">
    <source>
        <dbReference type="ARBA" id="ARBA00022840"/>
    </source>
</evidence>
<comment type="similarity">
    <text evidence="2">Belongs to the GSP E family.</text>
</comment>
<gene>
    <name evidence="7" type="primary">pilB</name>
    <name evidence="7" type="ORF">DZC52_09890</name>
</gene>
<dbReference type="Gene3D" id="3.30.300.160">
    <property type="entry name" value="Type II secretion system, protein E, N-terminal domain"/>
    <property type="match status" value="1"/>
</dbReference>
<dbReference type="InterPro" id="IPR013374">
    <property type="entry name" value="ATPase_typ4_pilus-assembl_PilB"/>
</dbReference>
<accession>A0A3E1K829</accession>
<dbReference type="Gene3D" id="3.40.50.300">
    <property type="entry name" value="P-loop containing nucleotide triphosphate hydrolases"/>
    <property type="match status" value="1"/>
</dbReference>
<dbReference type="Pfam" id="PF00437">
    <property type="entry name" value="T2SSE"/>
    <property type="match status" value="1"/>
</dbReference>
<keyword evidence="4" id="KW-0547">Nucleotide-binding</keyword>
<dbReference type="InterPro" id="IPR027417">
    <property type="entry name" value="P-loop_NTPase"/>
</dbReference>
<dbReference type="Pfam" id="PF05157">
    <property type="entry name" value="MshEN"/>
    <property type="match status" value="1"/>
</dbReference>
<dbReference type="FunFam" id="3.30.450.90:FF:000001">
    <property type="entry name" value="Type II secretion system ATPase GspE"/>
    <property type="match status" value="1"/>
</dbReference>
<dbReference type="SUPFAM" id="SSF52540">
    <property type="entry name" value="P-loop containing nucleoside triphosphate hydrolases"/>
    <property type="match status" value="1"/>
</dbReference>
<dbReference type="InterPro" id="IPR037257">
    <property type="entry name" value="T2SS_E_N_sf"/>
</dbReference>
<protein>
    <submittedName>
        <fullName evidence="7">Type IV-A pilus assembly ATPase PilB</fullName>
    </submittedName>
</protein>
<dbReference type="SMART" id="SM00382">
    <property type="entry name" value="AAA"/>
    <property type="match status" value="1"/>
</dbReference>
<evidence type="ECO:0000313" key="7">
    <source>
        <dbReference type="EMBL" id="RFF30113.1"/>
    </source>
</evidence>
<reference evidence="7 8" key="1">
    <citation type="submission" date="2018-08" db="EMBL/GenBank/DDBJ databases">
        <title>Wenzhouxiangella salilacus sp. nov., a novel bacterium isolated from a saline lake in Xinjiang Province, China.</title>
        <authorList>
            <person name="Han S."/>
        </authorList>
    </citation>
    <scope>NUCLEOTIDE SEQUENCE [LARGE SCALE GENOMIC DNA]</scope>
    <source>
        <strain evidence="7 8">XDB06</strain>
    </source>
</reference>
<dbReference type="GO" id="GO:0009297">
    <property type="term" value="P:pilus assembly"/>
    <property type="evidence" value="ECO:0007669"/>
    <property type="project" value="InterPro"/>
</dbReference>
<dbReference type="PANTHER" id="PTHR30258">
    <property type="entry name" value="TYPE II SECRETION SYSTEM PROTEIN GSPE-RELATED"/>
    <property type="match status" value="1"/>
</dbReference>
<evidence type="ECO:0000256" key="2">
    <source>
        <dbReference type="ARBA" id="ARBA00006611"/>
    </source>
</evidence>
<evidence type="ECO:0000256" key="1">
    <source>
        <dbReference type="ARBA" id="ARBA00004496"/>
    </source>
</evidence>
<organism evidence="7 8">
    <name type="scientific">Wenzhouxiangella sediminis</name>
    <dbReference type="NCBI Taxonomy" id="1792836"/>
    <lineage>
        <taxon>Bacteria</taxon>
        <taxon>Pseudomonadati</taxon>
        <taxon>Pseudomonadota</taxon>
        <taxon>Gammaproteobacteria</taxon>
        <taxon>Chromatiales</taxon>
        <taxon>Wenzhouxiangellaceae</taxon>
        <taxon>Wenzhouxiangella</taxon>
    </lineage>
</organism>
<keyword evidence="3" id="KW-0963">Cytoplasm</keyword>
<dbReference type="InterPro" id="IPR001482">
    <property type="entry name" value="T2SS/T4SS_dom"/>
</dbReference>
<dbReference type="AlphaFoldDB" id="A0A3E1K829"/>
<dbReference type="InterPro" id="IPR003593">
    <property type="entry name" value="AAA+_ATPase"/>
</dbReference>
<keyword evidence="8" id="KW-1185">Reference proteome</keyword>
<dbReference type="Proteomes" id="UP000260351">
    <property type="component" value="Unassembled WGS sequence"/>
</dbReference>
<keyword evidence="5" id="KW-0067">ATP-binding</keyword>
<dbReference type="RefSeq" id="WP_116650982.1">
    <property type="nucleotide sequence ID" value="NZ_QUZK01000038.1"/>
</dbReference>